<gene>
    <name evidence="2" type="ORF">GMARGA_LOCUS18851</name>
</gene>
<feature type="non-terminal residue" evidence="2">
    <location>
        <position position="1"/>
    </location>
</feature>
<proteinExistence type="predicted"/>
<organism evidence="2 3">
    <name type="scientific">Gigaspora margarita</name>
    <dbReference type="NCBI Taxonomy" id="4874"/>
    <lineage>
        <taxon>Eukaryota</taxon>
        <taxon>Fungi</taxon>
        <taxon>Fungi incertae sedis</taxon>
        <taxon>Mucoromycota</taxon>
        <taxon>Glomeromycotina</taxon>
        <taxon>Glomeromycetes</taxon>
        <taxon>Diversisporales</taxon>
        <taxon>Gigasporaceae</taxon>
        <taxon>Gigaspora</taxon>
    </lineage>
</organism>
<evidence type="ECO:0000256" key="1">
    <source>
        <dbReference type="SAM" id="MobiDB-lite"/>
    </source>
</evidence>
<dbReference type="Proteomes" id="UP000789901">
    <property type="component" value="Unassembled WGS sequence"/>
</dbReference>
<dbReference type="EMBL" id="CAJVQB010015330">
    <property type="protein sequence ID" value="CAG8773933.1"/>
    <property type="molecule type" value="Genomic_DNA"/>
</dbReference>
<name>A0ABN7VHZ3_GIGMA</name>
<accession>A0ABN7VHZ3</accession>
<evidence type="ECO:0000313" key="2">
    <source>
        <dbReference type="EMBL" id="CAG8773933.1"/>
    </source>
</evidence>
<feature type="region of interest" description="Disordered" evidence="1">
    <location>
        <begin position="1"/>
        <end position="46"/>
    </location>
</feature>
<protein>
    <submittedName>
        <fullName evidence="2">42124_t:CDS:1</fullName>
    </submittedName>
</protein>
<comment type="caution">
    <text evidence="2">The sequence shown here is derived from an EMBL/GenBank/DDBJ whole genome shotgun (WGS) entry which is preliminary data.</text>
</comment>
<sequence>GKEKVQGFRREYAPKNKEEIMRKGKEKENQHTHLGSKKTEEDSKGE</sequence>
<reference evidence="2 3" key="1">
    <citation type="submission" date="2021-06" db="EMBL/GenBank/DDBJ databases">
        <authorList>
            <person name="Kallberg Y."/>
            <person name="Tangrot J."/>
            <person name="Rosling A."/>
        </authorList>
    </citation>
    <scope>NUCLEOTIDE SEQUENCE [LARGE SCALE GENOMIC DNA]</scope>
    <source>
        <strain evidence="2 3">120-4 pot B 10/14</strain>
    </source>
</reference>
<evidence type="ECO:0000313" key="3">
    <source>
        <dbReference type="Proteomes" id="UP000789901"/>
    </source>
</evidence>
<keyword evidence="3" id="KW-1185">Reference proteome</keyword>